<dbReference type="AlphaFoldDB" id="A0AAV9XFZ8"/>
<accession>A0AAV9XFZ8</accession>
<gene>
    <name evidence="2" type="ORF">TWF694_008724</name>
</gene>
<evidence type="ECO:0000313" key="2">
    <source>
        <dbReference type="EMBL" id="KAK6539887.1"/>
    </source>
</evidence>
<dbReference type="PANTHER" id="PTHR39476:SF1">
    <property type="entry name" value="NADH DEHYDROGENASE [UBIQUINONE] 1 BETA SUBCOMPLEX SUBUNIT 4"/>
    <property type="match status" value="1"/>
</dbReference>
<name>A0AAV9XFZ8_9PEZI</name>
<comment type="caution">
    <text evidence="2">The sequence shown here is derived from an EMBL/GenBank/DDBJ whole genome shotgun (WGS) entry which is preliminary data.</text>
</comment>
<evidence type="ECO:0000313" key="3">
    <source>
        <dbReference type="Proteomes" id="UP001365542"/>
    </source>
</evidence>
<keyword evidence="1" id="KW-1133">Transmembrane helix</keyword>
<dbReference type="Proteomes" id="UP001365542">
    <property type="component" value="Unassembled WGS sequence"/>
</dbReference>
<proteinExistence type="predicted"/>
<keyword evidence="1" id="KW-0812">Transmembrane</keyword>
<keyword evidence="1" id="KW-0472">Membrane</keyword>
<sequence>MAGDHHHVDYDPALLKWAEMHNNRPKHFRFNRPAARVAFWAVVAVPASILALGYWSEGRYELRGKRKGDVIKEF</sequence>
<protein>
    <recommendedName>
        <fullName evidence="4">NADH dehydrogenase [ubiquinone] 1 beta subcomplex subunit 4</fullName>
    </recommendedName>
</protein>
<evidence type="ECO:0008006" key="4">
    <source>
        <dbReference type="Google" id="ProtNLM"/>
    </source>
</evidence>
<organism evidence="2 3">
    <name type="scientific">Orbilia ellipsospora</name>
    <dbReference type="NCBI Taxonomy" id="2528407"/>
    <lineage>
        <taxon>Eukaryota</taxon>
        <taxon>Fungi</taxon>
        <taxon>Dikarya</taxon>
        <taxon>Ascomycota</taxon>
        <taxon>Pezizomycotina</taxon>
        <taxon>Orbiliomycetes</taxon>
        <taxon>Orbiliales</taxon>
        <taxon>Orbiliaceae</taxon>
        <taxon>Orbilia</taxon>
    </lineage>
</organism>
<reference evidence="2 3" key="1">
    <citation type="submission" date="2019-10" db="EMBL/GenBank/DDBJ databases">
        <authorList>
            <person name="Palmer J.M."/>
        </authorList>
    </citation>
    <scope>NUCLEOTIDE SEQUENCE [LARGE SCALE GENOMIC DNA]</scope>
    <source>
        <strain evidence="2 3">TWF694</strain>
    </source>
</reference>
<dbReference type="EMBL" id="JAVHJO010000005">
    <property type="protein sequence ID" value="KAK6539887.1"/>
    <property type="molecule type" value="Genomic_DNA"/>
</dbReference>
<feature type="transmembrane region" description="Helical" evidence="1">
    <location>
        <begin position="37"/>
        <end position="56"/>
    </location>
</feature>
<keyword evidence="3" id="KW-1185">Reference proteome</keyword>
<evidence type="ECO:0000256" key="1">
    <source>
        <dbReference type="SAM" id="Phobius"/>
    </source>
</evidence>
<dbReference type="PANTHER" id="PTHR39476">
    <property type="entry name" value="NADH:UBIQUINONE OXIDOREDUCTASE 6.6KD SUBUNIT"/>
    <property type="match status" value="1"/>
</dbReference>